<comment type="caution">
    <text evidence="1">The sequence shown here is derived from an EMBL/GenBank/DDBJ whole genome shotgun (WGS) entry which is preliminary data.</text>
</comment>
<name>A0A175S0X0_9MICO</name>
<proteinExistence type="predicted"/>
<sequence>MASDVSGAAPASLEPAGSHQRSVAALEAAIQSLGLEFNATVAQIADSLTALSRPSPLGTAKRDLILQWIGAVGDEFQWEAELSDRNLMTVLIRAISIEHATVLQADDVARRRGSTLRELRADMVSRQLWGFERAGALLFPSWQFIDAGARTLELISEVLPTVLQCIPPDAPPALVTRLMCSEDPHLQRGGSRCSPREHLIAGGSPWPVVRTLLLVLEGSASRLPDLVLGGRDDR</sequence>
<accession>A0A175S0X0</accession>
<organism evidence="1 2">
    <name type="scientific">Curtobacterium luteum</name>
    <dbReference type="NCBI Taxonomy" id="33881"/>
    <lineage>
        <taxon>Bacteria</taxon>
        <taxon>Bacillati</taxon>
        <taxon>Actinomycetota</taxon>
        <taxon>Actinomycetes</taxon>
        <taxon>Micrococcales</taxon>
        <taxon>Microbacteriaceae</taxon>
        <taxon>Curtobacterium</taxon>
    </lineage>
</organism>
<dbReference type="Proteomes" id="UP000078252">
    <property type="component" value="Unassembled WGS sequence"/>
</dbReference>
<evidence type="ECO:0000313" key="2">
    <source>
        <dbReference type="Proteomes" id="UP000078252"/>
    </source>
</evidence>
<gene>
    <name evidence="1" type="ORF">NS184_01705</name>
</gene>
<dbReference type="EMBL" id="LDQC01000009">
    <property type="protein sequence ID" value="KTR10391.1"/>
    <property type="molecule type" value="Genomic_DNA"/>
</dbReference>
<dbReference type="PATRIC" id="fig|33881.3.peg.3389"/>
<dbReference type="STRING" id="33881.NS184_01705"/>
<dbReference type="AlphaFoldDB" id="A0A175S0X0"/>
<reference evidence="1 2" key="1">
    <citation type="journal article" date="2016" name="Front. Microbiol.">
        <title>Genomic Resource of Rice Seed Associated Bacteria.</title>
        <authorList>
            <person name="Midha S."/>
            <person name="Bansal K."/>
            <person name="Sharma S."/>
            <person name="Kumar N."/>
            <person name="Patil P.P."/>
            <person name="Chaudhry V."/>
            <person name="Patil P.B."/>
        </authorList>
    </citation>
    <scope>NUCLEOTIDE SEQUENCE [LARGE SCALE GENOMIC DNA]</scope>
    <source>
        <strain evidence="1 2">NS184</strain>
    </source>
</reference>
<protein>
    <submittedName>
        <fullName evidence="1">Uncharacterized protein</fullName>
    </submittedName>
</protein>
<evidence type="ECO:0000313" key="1">
    <source>
        <dbReference type="EMBL" id="KTR10391.1"/>
    </source>
</evidence>